<evidence type="ECO:0000313" key="2">
    <source>
        <dbReference type="EMBL" id="KKO11955.1"/>
    </source>
</evidence>
<name>A0A0F9W6J3_9ZZZZ</name>
<dbReference type="InterPro" id="IPR029058">
    <property type="entry name" value="AB_hydrolase_fold"/>
</dbReference>
<dbReference type="Gene3D" id="3.40.50.1820">
    <property type="entry name" value="alpha/beta hydrolase"/>
    <property type="match status" value="1"/>
</dbReference>
<dbReference type="PANTHER" id="PTHR43433">
    <property type="entry name" value="HYDROLASE, ALPHA/BETA FOLD FAMILY PROTEIN"/>
    <property type="match status" value="1"/>
</dbReference>
<organism evidence="2">
    <name type="scientific">marine sediment metagenome</name>
    <dbReference type="NCBI Taxonomy" id="412755"/>
    <lineage>
        <taxon>unclassified sequences</taxon>
        <taxon>metagenomes</taxon>
        <taxon>ecological metagenomes</taxon>
    </lineage>
</organism>
<evidence type="ECO:0000259" key="1">
    <source>
        <dbReference type="Pfam" id="PF00561"/>
    </source>
</evidence>
<dbReference type="InterPro" id="IPR000073">
    <property type="entry name" value="AB_hydrolase_1"/>
</dbReference>
<comment type="caution">
    <text evidence="2">The sequence shown here is derived from an EMBL/GenBank/DDBJ whole genome shotgun (WGS) entry which is preliminary data.</text>
</comment>
<reference evidence="2" key="1">
    <citation type="journal article" date="2015" name="Nature">
        <title>Complex archaea that bridge the gap between prokaryotes and eukaryotes.</title>
        <authorList>
            <person name="Spang A."/>
            <person name="Saw J.H."/>
            <person name="Jorgensen S.L."/>
            <person name="Zaremba-Niedzwiedzka K."/>
            <person name="Martijn J."/>
            <person name="Lind A.E."/>
            <person name="van Eijk R."/>
            <person name="Schleper C."/>
            <person name="Guy L."/>
            <person name="Ettema T.J."/>
        </authorList>
    </citation>
    <scope>NUCLEOTIDE SEQUENCE</scope>
</reference>
<dbReference type="PANTHER" id="PTHR43433:SF10">
    <property type="entry name" value="AB HYDROLASE-1 DOMAIN-CONTAINING PROTEIN"/>
    <property type="match status" value="1"/>
</dbReference>
<gene>
    <name evidence="2" type="ORF">LCGC14_0014590</name>
</gene>
<accession>A0A0F9W6J3</accession>
<proteinExistence type="predicted"/>
<protein>
    <recommendedName>
        <fullName evidence="1">AB hydrolase-1 domain-containing protein</fullName>
    </recommendedName>
</protein>
<dbReference type="EMBL" id="LAZR01000002">
    <property type="protein sequence ID" value="KKO11955.1"/>
    <property type="molecule type" value="Genomic_DNA"/>
</dbReference>
<feature type="domain" description="AB hydrolase-1" evidence="1">
    <location>
        <begin position="53"/>
        <end position="289"/>
    </location>
</feature>
<dbReference type="AlphaFoldDB" id="A0A0F9W6J3"/>
<dbReference type="InterPro" id="IPR050471">
    <property type="entry name" value="AB_hydrolase"/>
</dbReference>
<dbReference type="Pfam" id="PF00561">
    <property type="entry name" value="Abhydrolase_1"/>
    <property type="match status" value="1"/>
</dbReference>
<sequence length="314" mass="34425">MFARFRDDSFYLPGSVVTPDNDLSLPQAPARHLTLDDGRRLSWCETGHRHGYPLIYFHSQAGSRLEAELLHDAAFAAGFRVIAVDRPGIGCSDFKKLRGHSDFAHDIAALLRHLGINRAGTMGWDGGAAFALAFGHCYPGQTAFVTLLAPVAGRPVARRRTGVRMLTALVSAFVYARHRVRGSRVEQCLARLREGLCYADRKQFDNPWIYRLLVRDANEAVRQGGRGVAQDSVLSLADWDFEPAAITAPVDVWRGRADTLSAFCHVRVLQEALPNVTLHSIPGQGHFFFAGSEAGAASGPAADIFRYARSALRA</sequence>
<dbReference type="SUPFAM" id="SSF53474">
    <property type="entry name" value="alpha/beta-Hydrolases"/>
    <property type="match status" value="1"/>
</dbReference>